<reference evidence="2" key="1">
    <citation type="submission" date="2022-11" db="UniProtKB">
        <authorList>
            <consortium name="WormBaseParasite"/>
        </authorList>
    </citation>
    <scope>IDENTIFICATION</scope>
</reference>
<name>A0AC34FYW4_9BILA</name>
<proteinExistence type="predicted"/>
<dbReference type="WBParaSite" id="ES5_v2.g22263.t1">
    <property type="protein sequence ID" value="ES5_v2.g22263.t1"/>
    <property type="gene ID" value="ES5_v2.g22263"/>
</dbReference>
<protein>
    <submittedName>
        <fullName evidence="2">Uncharacterized protein</fullName>
    </submittedName>
</protein>
<organism evidence="1 2">
    <name type="scientific">Panagrolaimus sp. ES5</name>
    <dbReference type="NCBI Taxonomy" id="591445"/>
    <lineage>
        <taxon>Eukaryota</taxon>
        <taxon>Metazoa</taxon>
        <taxon>Ecdysozoa</taxon>
        <taxon>Nematoda</taxon>
        <taxon>Chromadorea</taxon>
        <taxon>Rhabditida</taxon>
        <taxon>Tylenchina</taxon>
        <taxon>Panagrolaimomorpha</taxon>
        <taxon>Panagrolaimoidea</taxon>
        <taxon>Panagrolaimidae</taxon>
        <taxon>Panagrolaimus</taxon>
    </lineage>
</organism>
<evidence type="ECO:0000313" key="1">
    <source>
        <dbReference type="Proteomes" id="UP000887579"/>
    </source>
</evidence>
<accession>A0AC34FYW4</accession>
<evidence type="ECO:0000313" key="2">
    <source>
        <dbReference type="WBParaSite" id="ES5_v2.g22263.t1"/>
    </source>
</evidence>
<sequence length="359" mass="40169">MLYLELSLGQFSQSGPATVHGKIRPYAQGVGWGMAVLSLLVSVYYNVIVAWTLVFIVSIFMGQSKNWALCGNDWNDQTLALSKGVKLIGKLSYITATVPYLIITILFVRSVTLPASYNPRSHNCFRDALIITAADGFMSIFGGTAVFSILGFMAEQQKKDITQVVSSGVGLAFIAYPEAMNQITIVPWLWAFLFFVMLFLLGISSQFGLAEVMCTAIYDQFPSTQNRHFTVASCVCFVLFLLGIIMTTKAGIFYFMIFNDFSASLALCVLILLELILVCYVYGIRNYIKDLRSMFGYPTSFFGKIFVCYVYGIRNYIKDLRSMFGYPTSFFGKIFGKSGWYFIIVWSIVAPVCISLQVL</sequence>
<dbReference type="Proteomes" id="UP000887579">
    <property type="component" value="Unplaced"/>
</dbReference>